<dbReference type="Proteomes" id="UP000250321">
    <property type="component" value="Unassembled WGS sequence"/>
</dbReference>
<gene>
    <name evidence="1" type="ORF">Pyn_02370</name>
</gene>
<evidence type="ECO:0000313" key="1">
    <source>
        <dbReference type="EMBL" id="PQQ12463.1"/>
    </source>
</evidence>
<sequence length="119" mass="13525">MYGDNKAELSTCMEIIFSSSRFDYGGTRWRGCRSSHLGLDVVQAVSVSMSFESSRSRCLFESVIVIVENPFHGEYLLLPRYPFVDLVVRRCSSTLEQGERFLVFLRGKKGHGCLEQIFG</sequence>
<protein>
    <submittedName>
        <fullName evidence="1">Uncharacterized protein</fullName>
    </submittedName>
</protein>
<dbReference type="AlphaFoldDB" id="A0A314Z170"/>
<comment type="caution">
    <text evidence="1">The sequence shown here is derived from an EMBL/GenBank/DDBJ whole genome shotgun (WGS) entry which is preliminary data.</text>
</comment>
<accession>A0A314Z170</accession>
<proteinExistence type="predicted"/>
<organism evidence="1 2">
    <name type="scientific">Prunus yedoensis var. nudiflora</name>
    <dbReference type="NCBI Taxonomy" id="2094558"/>
    <lineage>
        <taxon>Eukaryota</taxon>
        <taxon>Viridiplantae</taxon>
        <taxon>Streptophyta</taxon>
        <taxon>Embryophyta</taxon>
        <taxon>Tracheophyta</taxon>
        <taxon>Spermatophyta</taxon>
        <taxon>Magnoliopsida</taxon>
        <taxon>eudicotyledons</taxon>
        <taxon>Gunneridae</taxon>
        <taxon>Pentapetalae</taxon>
        <taxon>rosids</taxon>
        <taxon>fabids</taxon>
        <taxon>Rosales</taxon>
        <taxon>Rosaceae</taxon>
        <taxon>Amygdaloideae</taxon>
        <taxon>Amygdaleae</taxon>
        <taxon>Prunus</taxon>
    </lineage>
</organism>
<evidence type="ECO:0000313" key="2">
    <source>
        <dbReference type="Proteomes" id="UP000250321"/>
    </source>
</evidence>
<name>A0A314Z170_PRUYE</name>
<reference evidence="1 2" key="1">
    <citation type="submission" date="2018-02" db="EMBL/GenBank/DDBJ databases">
        <title>Draft genome of wild Prunus yedoensis var. nudiflora.</title>
        <authorList>
            <person name="Baek S."/>
            <person name="Kim J.-H."/>
            <person name="Choi K."/>
            <person name="Kim G.-B."/>
            <person name="Cho A."/>
            <person name="Jang H."/>
            <person name="Shin C.-H."/>
            <person name="Yu H.-J."/>
            <person name="Mun J.-H."/>
        </authorList>
    </citation>
    <scope>NUCLEOTIDE SEQUENCE [LARGE SCALE GENOMIC DNA]</scope>
    <source>
        <strain evidence="2">cv. Jeju island</strain>
        <tissue evidence="1">Leaf</tissue>
    </source>
</reference>
<dbReference type="EMBL" id="PJQY01000352">
    <property type="protein sequence ID" value="PQQ12463.1"/>
    <property type="molecule type" value="Genomic_DNA"/>
</dbReference>
<keyword evidence="2" id="KW-1185">Reference proteome</keyword>